<comment type="catalytic activity">
    <reaction evidence="1">
        <text>Random hydrolysis of (1-&gt;6)-alpha-D-mannosidic linkages in unbranched (1-&gt;6)-mannans.</text>
        <dbReference type="EC" id="3.2.1.101"/>
    </reaction>
</comment>
<dbReference type="PANTHER" id="PTHR12145:SF38">
    <property type="entry name" value="MANNAN ENDO-1,6-ALPHA-MANNOSIDASE"/>
    <property type="match status" value="1"/>
</dbReference>
<dbReference type="InterPro" id="IPR005198">
    <property type="entry name" value="Glyco_hydro_76"/>
</dbReference>
<keyword evidence="5 8" id="KW-0378">Hydrolase</keyword>
<name>M3B3K2_SPHMS</name>
<keyword evidence="4" id="KW-0732">Signal</keyword>
<dbReference type="Pfam" id="PF03663">
    <property type="entry name" value="Glyco_hydro_76"/>
    <property type="match status" value="1"/>
</dbReference>
<evidence type="ECO:0000256" key="4">
    <source>
        <dbReference type="ARBA" id="ARBA00022729"/>
    </source>
</evidence>
<evidence type="ECO:0000256" key="5">
    <source>
        <dbReference type="ARBA" id="ARBA00022801"/>
    </source>
</evidence>
<dbReference type="Proteomes" id="UP000016931">
    <property type="component" value="Unassembled WGS sequence"/>
</dbReference>
<dbReference type="EMBL" id="KB456262">
    <property type="protein sequence ID" value="EMF14347.1"/>
    <property type="molecule type" value="Genomic_DNA"/>
</dbReference>
<gene>
    <name evidence="8" type="ORF">SEPMUDRAFT_25396</name>
</gene>
<dbReference type="HOGENOM" id="CLU_025694_2_0_1"/>
<dbReference type="EC" id="3.2.1.101" evidence="3"/>
<evidence type="ECO:0000313" key="9">
    <source>
        <dbReference type="Proteomes" id="UP000016931"/>
    </source>
</evidence>
<protein>
    <recommendedName>
        <fullName evidence="3">mannan endo-1,6-alpha-mannosidase</fullName>
        <ecNumber evidence="3">3.2.1.101</ecNumber>
    </recommendedName>
</protein>
<sequence>PWEAWISASTHNTMIDYWHYAGNCTYANQTASGIISQAGPDNDFSAVSPGNDDALWWGLTCISAAEYGFPVPEEGPSTDWLCLAKNVFGSVISRWQPDMCGPGKGGIGWQVSTTSSGHEYKNAITQGLAFQLAARLAAITKERQYEVWANKIFDVSLQAGLIDNATYQVSDGVHAPGCSDVGDERWSYNVAVFMYGAAVMHRHTCSRSWTARSNFAENSSHILYEQRCEDSGTCNTDQQTFKAYLARWMGMTATLLPETRDRIMEVLNASAKAAIEVVNAGPHKNVASLKWTEGRAGYNESSVGVGAQLGVVEVV</sequence>
<comment type="similarity">
    <text evidence="2">Belongs to the glycosyl hydrolase 76 family.</text>
</comment>
<dbReference type="GeneID" id="27905530"/>
<evidence type="ECO:0000256" key="7">
    <source>
        <dbReference type="ARBA" id="ARBA00023295"/>
    </source>
</evidence>
<keyword evidence="6" id="KW-0325">Glycoprotein</keyword>
<dbReference type="InterPro" id="IPR008928">
    <property type="entry name" value="6-hairpin_glycosidase_sf"/>
</dbReference>
<dbReference type="eggNOG" id="ENOG502T2ZD">
    <property type="taxonomic scope" value="Eukaryota"/>
</dbReference>
<evidence type="ECO:0000313" key="8">
    <source>
        <dbReference type="EMBL" id="EMF14347.1"/>
    </source>
</evidence>
<evidence type="ECO:0000256" key="2">
    <source>
        <dbReference type="ARBA" id="ARBA00009699"/>
    </source>
</evidence>
<evidence type="ECO:0000256" key="3">
    <source>
        <dbReference type="ARBA" id="ARBA00012350"/>
    </source>
</evidence>
<dbReference type="InterPro" id="IPR014480">
    <property type="entry name" value="Mannan-1_6-alpha_mannosidase"/>
</dbReference>
<dbReference type="GO" id="GO:0009272">
    <property type="term" value="P:fungal-type cell wall biogenesis"/>
    <property type="evidence" value="ECO:0007669"/>
    <property type="project" value="TreeGrafter"/>
</dbReference>
<dbReference type="STRING" id="692275.M3B3K2"/>
<evidence type="ECO:0000256" key="1">
    <source>
        <dbReference type="ARBA" id="ARBA00001452"/>
    </source>
</evidence>
<dbReference type="GO" id="GO:0016052">
    <property type="term" value="P:carbohydrate catabolic process"/>
    <property type="evidence" value="ECO:0007669"/>
    <property type="project" value="InterPro"/>
</dbReference>
<dbReference type="AlphaFoldDB" id="M3B3K2"/>
<dbReference type="GO" id="GO:0008496">
    <property type="term" value="F:mannan endo-1,6-alpha-mannosidase activity"/>
    <property type="evidence" value="ECO:0007669"/>
    <property type="project" value="UniProtKB-EC"/>
</dbReference>
<organism evidence="8 9">
    <name type="scientific">Sphaerulina musiva (strain SO2202)</name>
    <name type="common">Poplar stem canker fungus</name>
    <name type="synonym">Septoria musiva</name>
    <dbReference type="NCBI Taxonomy" id="692275"/>
    <lineage>
        <taxon>Eukaryota</taxon>
        <taxon>Fungi</taxon>
        <taxon>Dikarya</taxon>
        <taxon>Ascomycota</taxon>
        <taxon>Pezizomycotina</taxon>
        <taxon>Dothideomycetes</taxon>
        <taxon>Dothideomycetidae</taxon>
        <taxon>Mycosphaerellales</taxon>
        <taxon>Mycosphaerellaceae</taxon>
        <taxon>Sphaerulina</taxon>
    </lineage>
</organism>
<feature type="non-terminal residue" evidence="8">
    <location>
        <position position="1"/>
    </location>
</feature>
<dbReference type="OMA" id="GAYMANI"/>
<dbReference type="RefSeq" id="XP_016762468.1">
    <property type="nucleotide sequence ID" value="XM_016908393.1"/>
</dbReference>
<feature type="non-terminal residue" evidence="8">
    <location>
        <position position="315"/>
    </location>
</feature>
<proteinExistence type="inferred from homology"/>
<evidence type="ECO:0000256" key="6">
    <source>
        <dbReference type="ARBA" id="ARBA00023180"/>
    </source>
</evidence>
<dbReference type="OrthoDB" id="4187847at2759"/>
<dbReference type="Gene3D" id="1.50.10.20">
    <property type="match status" value="1"/>
</dbReference>
<accession>M3B3K2</accession>
<keyword evidence="9" id="KW-1185">Reference proteome</keyword>
<reference evidence="8 9" key="1">
    <citation type="journal article" date="2012" name="PLoS Pathog.">
        <title>Diverse lifestyles and strategies of plant pathogenesis encoded in the genomes of eighteen Dothideomycetes fungi.</title>
        <authorList>
            <person name="Ohm R.A."/>
            <person name="Feau N."/>
            <person name="Henrissat B."/>
            <person name="Schoch C.L."/>
            <person name="Horwitz B.A."/>
            <person name="Barry K.W."/>
            <person name="Condon B.J."/>
            <person name="Copeland A.C."/>
            <person name="Dhillon B."/>
            <person name="Glaser F."/>
            <person name="Hesse C.N."/>
            <person name="Kosti I."/>
            <person name="LaButti K."/>
            <person name="Lindquist E.A."/>
            <person name="Lucas S."/>
            <person name="Salamov A.A."/>
            <person name="Bradshaw R.E."/>
            <person name="Ciuffetti L."/>
            <person name="Hamelin R.C."/>
            <person name="Kema G.H.J."/>
            <person name="Lawrence C."/>
            <person name="Scott J.A."/>
            <person name="Spatafora J.W."/>
            <person name="Turgeon B.G."/>
            <person name="de Wit P.J.G.M."/>
            <person name="Zhong S."/>
            <person name="Goodwin S.B."/>
            <person name="Grigoriev I.V."/>
        </authorList>
    </citation>
    <scope>NUCLEOTIDE SEQUENCE [LARGE SCALE GENOMIC DNA]</scope>
    <source>
        <strain evidence="8 9">SO2202</strain>
    </source>
</reference>
<keyword evidence="7" id="KW-0326">Glycosidase</keyword>
<dbReference type="PANTHER" id="PTHR12145">
    <property type="entry name" value="MANNAN ENDO-1,6-ALPHA-MANNOSIDASE DCW1"/>
    <property type="match status" value="1"/>
</dbReference>
<dbReference type="SUPFAM" id="SSF48208">
    <property type="entry name" value="Six-hairpin glycosidases"/>
    <property type="match status" value="1"/>
</dbReference>